<proteinExistence type="predicted"/>
<feature type="region of interest" description="Disordered" evidence="1">
    <location>
        <begin position="1"/>
        <end position="25"/>
    </location>
</feature>
<name>A0A1M2VQ39_TRAPU</name>
<keyword evidence="3" id="KW-1185">Reference proteome</keyword>
<evidence type="ECO:0000313" key="3">
    <source>
        <dbReference type="Proteomes" id="UP000184267"/>
    </source>
</evidence>
<dbReference type="OrthoDB" id="3222020at2759"/>
<dbReference type="InterPro" id="IPR018247">
    <property type="entry name" value="EF_Hand_1_Ca_BS"/>
</dbReference>
<dbReference type="PROSITE" id="PS00018">
    <property type="entry name" value="EF_HAND_1"/>
    <property type="match status" value="1"/>
</dbReference>
<protein>
    <recommendedName>
        <fullName evidence="4">EF-hand domain-containing protein</fullName>
    </recommendedName>
</protein>
<evidence type="ECO:0008006" key="4">
    <source>
        <dbReference type="Google" id="ProtNLM"/>
    </source>
</evidence>
<reference evidence="2 3" key="1">
    <citation type="submission" date="2016-10" db="EMBL/GenBank/DDBJ databases">
        <title>Genome sequence of the basidiomycete white-rot fungus Trametes pubescens.</title>
        <authorList>
            <person name="Makela M.R."/>
            <person name="Granchi Z."/>
            <person name="Peng M."/>
            <person name="De Vries R.P."/>
            <person name="Grigoriev I."/>
            <person name="Riley R."/>
            <person name="Hilden K."/>
        </authorList>
    </citation>
    <scope>NUCLEOTIDE SEQUENCE [LARGE SCALE GENOMIC DNA]</scope>
    <source>
        <strain evidence="2 3">FBCC735</strain>
    </source>
</reference>
<dbReference type="AlphaFoldDB" id="A0A1M2VQ39"/>
<dbReference type="Proteomes" id="UP000184267">
    <property type="component" value="Unassembled WGS sequence"/>
</dbReference>
<dbReference type="EMBL" id="MNAD01000883">
    <property type="protein sequence ID" value="OJT09714.1"/>
    <property type="molecule type" value="Genomic_DNA"/>
</dbReference>
<evidence type="ECO:0000313" key="2">
    <source>
        <dbReference type="EMBL" id="OJT09714.1"/>
    </source>
</evidence>
<gene>
    <name evidence="2" type="ORF">TRAPUB_13819</name>
</gene>
<sequence>MTSAMLSSIWGGGQTGERPESTVVSRARERISRLESDAERQIEEVTSLLEDMSYKHIKREVDEMANKVLRGASKVFEFAKSLADIHPVASAVISAISFAVDLEIQHQENDAHIAVVHATMAKTVFHMRFLNQIPADEEKKLSDAMKVLFSNMAKTIHRFGQFLDTYHTHQWQRTVKVLFAHFHKSKLHEFDKEFKQHRDDMDDMYKSVAHVQLTTVVCNTTAILERLNRIRDPATQDAIDFVNKHGGADAVMKNTNLVEKVASLLGEKATYSMKSILNLGLDMLLHRHAYVWYIPAGSLPQISFIFTFTGDRPVHAFKYKARETLIISPDATTLVQLKDGPHELIENPEFQKLWQDHSAIGDIIDDDGSGHITVLELNAFLTAENRRRPSWTNPGWLALYYGEIDAMMRDLQRSVEGVDLQPTDSWNTVKGILGHLKPLILVADVEDFSGIIAVPHQLRRLQEEFRQFEEQTIRDNLHYFGVHLVDKTSIMVVVGDSRIELHMMPLLYVLTQRLCKLVKKLSGQRHIHHDEVIEVEELATSYIAIFVAFDGRLRDLSRGWRFEAKNIPLQVDRYADGMFKKYYDSAPVDTMAQIADRLRALESYIAALDKKVDGLQRIEERLTPQEKRTNRLLDGLLTILCRRLWGARRVRTVPLNVPASVE</sequence>
<organism evidence="2 3">
    <name type="scientific">Trametes pubescens</name>
    <name type="common">White-rot fungus</name>
    <dbReference type="NCBI Taxonomy" id="154538"/>
    <lineage>
        <taxon>Eukaryota</taxon>
        <taxon>Fungi</taxon>
        <taxon>Dikarya</taxon>
        <taxon>Basidiomycota</taxon>
        <taxon>Agaricomycotina</taxon>
        <taxon>Agaricomycetes</taxon>
        <taxon>Polyporales</taxon>
        <taxon>Polyporaceae</taxon>
        <taxon>Trametes</taxon>
    </lineage>
</organism>
<accession>A0A1M2VQ39</accession>
<dbReference type="OMA" id="HATMAKT"/>
<dbReference type="STRING" id="154538.A0A1M2VQ39"/>
<evidence type="ECO:0000256" key="1">
    <source>
        <dbReference type="SAM" id="MobiDB-lite"/>
    </source>
</evidence>
<comment type="caution">
    <text evidence="2">The sequence shown here is derived from an EMBL/GenBank/DDBJ whole genome shotgun (WGS) entry which is preliminary data.</text>
</comment>